<gene>
    <name evidence="1" type="ORF">Mal33_38560</name>
</gene>
<organism evidence="1 2">
    <name type="scientific">Rosistilla oblonga</name>
    <dbReference type="NCBI Taxonomy" id="2527990"/>
    <lineage>
        <taxon>Bacteria</taxon>
        <taxon>Pseudomonadati</taxon>
        <taxon>Planctomycetota</taxon>
        <taxon>Planctomycetia</taxon>
        <taxon>Pirellulales</taxon>
        <taxon>Pirellulaceae</taxon>
        <taxon>Rosistilla</taxon>
    </lineage>
</organism>
<evidence type="ECO:0000313" key="2">
    <source>
        <dbReference type="Proteomes" id="UP000316770"/>
    </source>
</evidence>
<evidence type="ECO:0000313" key="1">
    <source>
        <dbReference type="EMBL" id="QDV57841.1"/>
    </source>
</evidence>
<protein>
    <submittedName>
        <fullName evidence="1">Uncharacterized protein</fullName>
    </submittedName>
</protein>
<proteinExistence type="predicted"/>
<keyword evidence="2" id="KW-1185">Reference proteome</keyword>
<dbReference type="EMBL" id="CP036318">
    <property type="protein sequence ID" value="QDV57841.1"/>
    <property type="molecule type" value="Genomic_DNA"/>
</dbReference>
<name>A0A518IXN1_9BACT</name>
<reference evidence="1 2" key="1">
    <citation type="submission" date="2019-02" db="EMBL/GenBank/DDBJ databases">
        <title>Deep-cultivation of Planctomycetes and their phenomic and genomic characterization uncovers novel biology.</title>
        <authorList>
            <person name="Wiegand S."/>
            <person name="Jogler M."/>
            <person name="Boedeker C."/>
            <person name="Pinto D."/>
            <person name="Vollmers J."/>
            <person name="Rivas-Marin E."/>
            <person name="Kohn T."/>
            <person name="Peeters S.H."/>
            <person name="Heuer A."/>
            <person name="Rast P."/>
            <person name="Oberbeckmann S."/>
            <person name="Bunk B."/>
            <person name="Jeske O."/>
            <person name="Meyerdierks A."/>
            <person name="Storesund J.E."/>
            <person name="Kallscheuer N."/>
            <person name="Luecker S."/>
            <person name="Lage O.M."/>
            <person name="Pohl T."/>
            <person name="Merkel B.J."/>
            <person name="Hornburger P."/>
            <person name="Mueller R.-W."/>
            <person name="Bruemmer F."/>
            <person name="Labrenz M."/>
            <person name="Spormann A.M."/>
            <person name="Op den Camp H."/>
            <person name="Overmann J."/>
            <person name="Amann R."/>
            <person name="Jetten M.S.M."/>
            <person name="Mascher T."/>
            <person name="Medema M.H."/>
            <person name="Devos D.P."/>
            <person name="Kaster A.-K."/>
            <person name="Ovreas L."/>
            <person name="Rohde M."/>
            <person name="Galperin M.Y."/>
            <person name="Jogler C."/>
        </authorList>
    </citation>
    <scope>NUCLEOTIDE SEQUENCE [LARGE SCALE GENOMIC DNA]</scope>
    <source>
        <strain evidence="1 2">Mal33</strain>
    </source>
</reference>
<sequence>MYRVAGSPRWGSAAVFIATTPRAMPWAGVAPAPLGLPNKNMLERNRLTAAATPRASKRIATPSRWGAAVVCAATKPRALPWAGVAPAPLGLPYANILSAIV</sequence>
<dbReference type="AlphaFoldDB" id="A0A518IXN1"/>
<accession>A0A518IXN1</accession>
<dbReference type="Proteomes" id="UP000316770">
    <property type="component" value="Chromosome"/>
</dbReference>